<dbReference type="PIRSF" id="PIRSF006091">
    <property type="entry name" value="E_trnsport_RnfG"/>
    <property type="match status" value="1"/>
</dbReference>
<keyword evidence="6" id="KW-0997">Cell inner membrane</keyword>
<evidence type="ECO:0000256" key="7">
    <source>
        <dbReference type="SAM" id="Phobius"/>
    </source>
</evidence>
<evidence type="ECO:0000256" key="6">
    <source>
        <dbReference type="HAMAP-Rule" id="MF_00479"/>
    </source>
</evidence>
<dbReference type="RefSeq" id="WP_126776441.1">
    <property type="nucleotide sequence ID" value="NZ_PIPM01000003.1"/>
</dbReference>
<comment type="cofactor">
    <cofactor evidence="6">
        <name>FMN</name>
        <dbReference type="ChEBI" id="CHEBI:58210"/>
    </cofactor>
</comment>
<reference evidence="9 10" key="1">
    <citation type="journal article" date="2011" name="Front. Microbiol.">
        <title>Genomic signatures of strain selection and enhancement in Bacillus atrophaeus var. globigii, a historical biowarfare simulant.</title>
        <authorList>
            <person name="Gibbons H.S."/>
            <person name="Broomall S.M."/>
            <person name="McNew L.A."/>
            <person name="Daligault H."/>
            <person name="Chapman C."/>
            <person name="Bruce D."/>
            <person name="Karavis M."/>
            <person name="Krepps M."/>
            <person name="McGregor P.A."/>
            <person name="Hong C."/>
            <person name="Park K.H."/>
            <person name="Akmal A."/>
            <person name="Feldman A."/>
            <person name="Lin J.S."/>
            <person name="Chang W.E."/>
            <person name="Higgs B.W."/>
            <person name="Demirev P."/>
            <person name="Lindquist J."/>
            <person name="Liem A."/>
            <person name="Fochler E."/>
            <person name="Read T.D."/>
            <person name="Tapia R."/>
            <person name="Johnson S."/>
            <person name="Bishop-Lilly K.A."/>
            <person name="Detter C."/>
            <person name="Han C."/>
            <person name="Sozhamannan S."/>
            <person name="Rosenzweig C.N."/>
            <person name="Skowronski E.W."/>
        </authorList>
    </citation>
    <scope>NUCLEOTIDE SEQUENCE [LARGE SCALE GENOMIC DNA]</scope>
    <source>
        <strain evidence="9 10">GYP-17</strain>
    </source>
</reference>
<dbReference type="GO" id="GO:0005886">
    <property type="term" value="C:plasma membrane"/>
    <property type="evidence" value="ECO:0007669"/>
    <property type="project" value="UniProtKB-SubCell"/>
</dbReference>
<evidence type="ECO:0000313" key="9">
    <source>
        <dbReference type="EMBL" id="RUO35321.1"/>
    </source>
</evidence>
<dbReference type="Proteomes" id="UP000288405">
    <property type="component" value="Unassembled WGS sequence"/>
</dbReference>
<dbReference type="OrthoDB" id="9784165at2"/>
<comment type="subunit">
    <text evidence="6">The complex is composed of six subunits: RnfA, RnfB, RnfC, RnfD, RnfE and RnfG.</text>
</comment>
<evidence type="ECO:0000256" key="2">
    <source>
        <dbReference type="ARBA" id="ARBA00022553"/>
    </source>
</evidence>
<comment type="function">
    <text evidence="6">Part of a membrane-bound complex that couples electron transfer with translocation of ions across the membrane.</text>
</comment>
<dbReference type="HAMAP" id="MF_00479">
    <property type="entry name" value="RsxG_RnfG"/>
    <property type="match status" value="1"/>
</dbReference>
<keyword evidence="6 7" id="KW-0812">Transmembrane</keyword>
<dbReference type="InterPro" id="IPR010209">
    <property type="entry name" value="Ion_transpt_RnfG/RsxG"/>
</dbReference>
<keyword evidence="6" id="KW-1278">Translocase</keyword>
<dbReference type="EC" id="7.-.-.-" evidence="6"/>
<feature type="modified residue" description="FMN phosphoryl threonine" evidence="6">
    <location>
        <position position="178"/>
    </location>
</feature>
<evidence type="ECO:0000256" key="1">
    <source>
        <dbReference type="ARBA" id="ARBA00022448"/>
    </source>
</evidence>
<comment type="caution">
    <text evidence="9">The sequence shown here is derived from an EMBL/GenBank/DDBJ whole genome shotgun (WGS) entry which is preliminary data.</text>
</comment>
<protein>
    <recommendedName>
        <fullName evidence="6">Ion-translocating oxidoreductase complex subunit G</fullName>
        <ecNumber evidence="6">7.-.-.-</ecNumber>
    </recommendedName>
    <alternativeName>
        <fullName evidence="6">Rnf electron transport complex subunit G</fullName>
    </alternativeName>
</protein>
<dbReference type="EMBL" id="PIPM01000003">
    <property type="protein sequence ID" value="RUO35321.1"/>
    <property type="molecule type" value="Genomic_DNA"/>
</dbReference>
<dbReference type="GO" id="GO:0010181">
    <property type="term" value="F:FMN binding"/>
    <property type="evidence" value="ECO:0007669"/>
    <property type="project" value="InterPro"/>
</dbReference>
<keyword evidence="10" id="KW-1185">Reference proteome</keyword>
<keyword evidence="6" id="KW-1003">Cell membrane</keyword>
<comment type="subcellular location">
    <subcellularLocation>
        <location evidence="6">Cell inner membrane</location>
        <topology evidence="6">Single-pass membrane protein</topology>
    </subcellularLocation>
</comment>
<keyword evidence="4 6" id="KW-0288">FMN</keyword>
<evidence type="ECO:0000259" key="8">
    <source>
        <dbReference type="SMART" id="SM00900"/>
    </source>
</evidence>
<dbReference type="PANTHER" id="PTHR36118">
    <property type="entry name" value="ION-TRANSLOCATING OXIDOREDUCTASE COMPLEX SUBUNIT G"/>
    <property type="match status" value="1"/>
</dbReference>
<sequence>MPTLRKSIQRNGFILGAFAVIATSLIIGVQLLTADRIAEQQRNDLLRTLNTLIPPAMHDNDLYADCTTVSAPDILGLAQQPVYRARLDGEPTGLAIRTTAPDGYSGQIHMLVALNPTGTVKGVRVLQHRETPGLGDKIEIARDDWILSFDGQRMRSETDARWAVRRDGGMFDQFTGATITPRAVVNAVSRTVWYAQNNTEELFAAPADCYGQIEPVTVMNPEETG</sequence>
<keyword evidence="2 6" id="KW-0597">Phosphoprotein</keyword>
<dbReference type="AlphaFoldDB" id="A0A432WNJ5"/>
<evidence type="ECO:0000256" key="4">
    <source>
        <dbReference type="ARBA" id="ARBA00022643"/>
    </source>
</evidence>
<gene>
    <name evidence="6" type="primary">rnfG</name>
    <name evidence="9" type="ORF">CWE11_04720</name>
</gene>
<dbReference type="GO" id="GO:0009055">
    <property type="term" value="F:electron transfer activity"/>
    <property type="evidence" value="ECO:0007669"/>
    <property type="project" value="InterPro"/>
</dbReference>
<keyword evidence="3 6" id="KW-0285">Flavoprotein</keyword>
<comment type="similarity">
    <text evidence="6">Belongs to the RnfG family.</text>
</comment>
<feature type="transmembrane region" description="Helical" evidence="7">
    <location>
        <begin position="12"/>
        <end position="32"/>
    </location>
</feature>
<name>A0A432WNJ5_9GAMM</name>
<proteinExistence type="inferred from homology"/>
<dbReference type="PANTHER" id="PTHR36118:SF1">
    <property type="entry name" value="ION-TRANSLOCATING OXIDOREDUCTASE COMPLEX SUBUNIT G"/>
    <property type="match status" value="1"/>
</dbReference>
<keyword evidence="6 7" id="KW-0472">Membrane</keyword>
<dbReference type="SMART" id="SM00900">
    <property type="entry name" value="FMN_bind"/>
    <property type="match status" value="1"/>
</dbReference>
<evidence type="ECO:0000256" key="5">
    <source>
        <dbReference type="ARBA" id="ARBA00022982"/>
    </source>
</evidence>
<accession>A0A432WNJ5</accession>
<evidence type="ECO:0000256" key="3">
    <source>
        <dbReference type="ARBA" id="ARBA00022630"/>
    </source>
</evidence>
<keyword evidence="1 6" id="KW-0813">Transport</keyword>
<dbReference type="Pfam" id="PF04205">
    <property type="entry name" value="FMN_bind"/>
    <property type="match status" value="1"/>
</dbReference>
<feature type="domain" description="FMN-binding" evidence="8">
    <location>
        <begin position="103"/>
        <end position="195"/>
    </location>
</feature>
<dbReference type="InterPro" id="IPR007329">
    <property type="entry name" value="FMN-bd"/>
</dbReference>
<dbReference type="NCBIfam" id="NF002519">
    <property type="entry name" value="PRK01908.1"/>
    <property type="match status" value="1"/>
</dbReference>
<keyword evidence="5 6" id="KW-0249">Electron transport</keyword>
<dbReference type="GO" id="GO:0022900">
    <property type="term" value="P:electron transport chain"/>
    <property type="evidence" value="ECO:0007669"/>
    <property type="project" value="UniProtKB-UniRule"/>
</dbReference>
<keyword evidence="6 7" id="KW-1133">Transmembrane helix</keyword>
<dbReference type="NCBIfam" id="TIGR01947">
    <property type="entry name" value="rnfG"/>
    <property type="match status" value="1"/>
</dbReference>
<evidence type="ECO:0000313" key="10">
    <source>
        <dbReference type="Proteomes" id="UP000288405"/>
    </source>
</evidence>
<organism evidence="9 10">
    <name type="scientific">Aliidiomarina sanyensis</name>
    <dbReference type="NCBI Taxonomy" id="1249555"/>
    <lineage>
        <taxon>Bacteria</taxon>
        <taxon>Pseudomonadati</taxon>
        <taxon>Pseudomonadota</taxon>
        <taxon>Gammaproteobacteria</taxon>
        <taxon>Alteromonadales</taxon>
        <taxon>Idiomarinaceae</taxon>
        <taxon>Aliidiomarina</taxon>
    </lineage>
</organism>